<feature type="coiled-coil region" evidence="1">
    <location>
        <begin position="767"/>
        <end position="816"/>
    </location>
</feature>
<organism evidence="4 5">
    <name type="scientific">Belliella alkalica</name>
    <dbReference type="NCBI Taxonomy" id="1730871"/>
    <lineage>
        <taxon>Bacteria</taxon>
        <taxon>Pseudomonadati</taxon>
        <taxon>Bacteroidota</taxon>
        <taxon>Cytophagia</taxon>
        <taxon>Cytophagales</taxon>
        <taxon>Cyclobacteriaceae</taxon>
        <taxon>Belliella</taxon>
    </lineage>
</organism>
<keyword evidence="2" id="KW-0472">Membrane</keyword>
<sequence length="958" mass="110924">MKFSFVFILLISFWTNCLCQTLGLPFSRYYSSQEYQGGIQNYAITQNNSGLLYIANNYGLLEHDGTTWRRYAIPNGAKTRHVQIDQNGVVYVSGQGDFGYFSPDEFGHLIFKSLKAELPEMFQNLEEVWKVYISNTELFFCTFERIFIFGKDKKYKYSISSESSFESFHFINNQLYINEQGKGLKTLQNNELISVTNHDVFGDKLVTGILKENSESYLIFTRDDGIFSLDGNFNSAWDESKKWTINTALLLKNGHIAIGTQLNGLMIFDLNGKKILQFDKNNGLNNNSIVSLFEDLSGNLWLGHNNGLTMVQLGLPFRKINQYSGLNGTGYNSAFDKGTIYYGTNNGVYFQDQKNQGWSDVKLVTNSNGQVYQIKSIQDDLLVAHNDGVFVIKDRIAKKIEGPNGIWNFQLLQGSSDLILVGSYSGLHLYQKTAEGIKYLRQINGFSGSSRIVEQDEKGYIWIAHGYKGVYRLKLDEGLKNVDVEFFGAESGLYTSNLNNVWKINNRLFFTSQAGIFKFKEDENRFERDEFFTPYLDEGFLIHYMVEDQIGNIHFIGETEIGVLEKNVDGTYTKTYQVFNQVLPLLNDDLQNISIIRGNEILFGANEGFIRFNLNENKYQTTNFSTLIRAVYLTGASDSLIFHGNSTIDNTQKLHQSNKNIPIIPYGKGNIRFESTNPTLNNEKDLRFQYWLEGLENDYGEWVDKREKAYTNLREGNYTFHVRSKNLYDEISPEASFSFRILPPWYRSSIAYFLYSIIVLVGIFLGYRTIEKRYQKKAQKLKTASRRVIEEKESELKVTQEEVERLRTEKLKHEIQNKDKELATATMHLITKNGFIDHMRSNLNSIIKKSRNQEVKNELQKVIKNIEKNIAEDKDWEQFEIHFDQVHGDFMSRFKKEFNSLSPQETKLSAYLRMNLSTKEIAYLMNISIRGVEIARYRLRKKLNLERSENLQEYILKF</sequence>
<dbReference type="InterPro" id="IPR036388">
    <property type="entry name" value="WH-like_DNA-bd_sf"/>
</dbReference>
<proteinExistence type="predicted"/>
<dbReference type="SUPFAM" id="SSF46894">
    <property type="entry name" value="C-terminal effector domain of the bipartite response regulators"/>
    <property type="match status" value="1"/>
</dbReference>
<dbReference type="Gene3D" id="2.60.40.10">
    <property type="entry name" value="Immunoglobulins"/>
    <property type="match status" value="1"/>
</dbReference>
<dbReference type="InterPro" id="IPR016032">
    <property type="entry name" value="Sig_transdc_resp-reg_C-effctor"/>
</dbReference>
<dbReference type="RefSeq" id="WP_241414081.1">
    <property type="nucleotide sequence ID" value="NZ_JAKZGO010000018.1"/>
</dbReference>
<keyword evidence="5" id="KW-1185">Reference proteome</keyword>
<protein>
    <submittedName>
        <fullName evidence="4">Regulator</fullName>
    </submittedName>
</protein>
<reference evidence="4" key="1">
    <citation type="submission" date="2022-03" db="EMBL/GenBank/DDBJ databases">
        <title>De novo assembled genomes of Belliella spp. (Cyclobacteriaceae) strains.</title>
        <authorList>
            <person name="Szabo A."/>
            <person name="Korponai K."/>
            <person name="Felfoldi T."/>
        </authorList>
    </citation>
    <scope>NUCLEOTIDE SEQUENCE</scope>
    <source>
        <strain evidence="4">DSM 111903</strain>
    </source>
</reference>
<dbReference type="InterPro" id="IPR011123">
    <property type="entry name" value="Y_Y_Y"/>
</dbReference>
<dbReference type="Pfam" id="PF07495">
    <property type="entry name" value="Y_Y_Y"/>
    <property type="match status" value="1"/>
</dbReference>
<comment type="caution">
    <text evidence="4">The sequence shown here is derived from an EMBL/GenBank/DDBJ whole genome shotgun (WGS) entry which is preliminary data.</text>
</comment>
<dbReference type="Proteomes" id="UP001165430">
    <property type="component" value="Unassembled WGS sequence"/>
</dbReference>
<keyword evidence="2" id="KW-1133">Transmembrane helix</keyword>
<dbReference type="CDD" id="cd22249">
    <property type="entry name" value="UDM1_RNF168_RNF169-like"/>
    <property type="match status" value="1"/>
</dbReference>
<dbReference type="EMBL" id="JAKZGO010000018">
    <property type="protein sequence ID" value="MCH7415185.1"/>
    <property type="molecule type" value="Genomic_DNA"/>
</dbReference>
<evidence type="ECO:0000313" key="5">
    <source>
        <dbReference type="Proteomes" id="UP001165430"/>
    </source>
</evidence>
<feature type="transmembrane region" description="Helical" evidence="2">
    <location>
        <begin position="750"/>
        <end position="770"/>
    </location>
</feature>
<dbReference type="Gene3D" id="2.130.10.10">
    <property type="entry name" value="YVTN repeat-like/Quinoprotein amine dehydrogenase"/>
    <property type="match status" value="2"/>
</dbReference>
<name>A0ABS9VGP2_9BACT</name>
<keyword evidence="2" id="KW-0812">Transmembrane</keyword>
<dbReference type="InterPro" id="IPR000792">
    <property type="entry name" value="Tscrpt_reg_LuxR_C"/>
</dbReference>
<dbReference type="InterPro" id="IPR011047">
    <property type="entry name" value="Quinoprotein_ADH-like_sf"/>
</dbReference>
<dbReference type="SUPFAM" id="SSF50998">
    <property type="entry name" value="Quinoprotein alcohol dehydrogenase-like"/>
    <property type="match status" value="1"/>
</dbReference>
<gene>
    <name evidence="4" type="ORF">MM213_16920</name>
</gene>
<evidence type="ECO:0000259" key="3">
    <source>
        <dbReference type="SMART" id="SM00421"/>
    </source>
</evidence>
<accession>A0ABS9VGP2</accession>
<dbReference type="SMART" id="SM00421">
    <property type="entry name" value="HTH_LUXR"/>
    <property type="match status" value="1"/>
</dbReference>
<dbReference type="InterPro" id="IPR013783">
    <property type="entry name" value="Ig-like_fold"/>
</dbReference>
<dbReference type="Gene3D" id="1.10.10.10">
    <property type="entry name" value="Winged helix-like DNA-binding domain superfamily/Winged helix DNA-binding domain"/>
    <property type="match status" value="1"/>
</dbReference>
<evidence type="ECO:0000256" key="2">
    <source>
        <dbReference type="SAM" id="Phobius"/>
    </source>
</evidence>
<feature type="domain" description="HTH luxR-type" evidence="3">
    <location>
        <begin position="898"/>
        <end position="955"/>
    </location>
</feature>
<evidence type="ECO:0000256" key="1">
    <source>
        <dbReference type="SAM" id="Coils"/>
    </source>
</evidence>
<keyword evidence="1" id="KW-0175">Coiled coil</keyword>
<evidence type="ECO:0000313" key="4">
    <source>
        <dbReference type="EMBL" id="MCH7415185.1"/>
    </source>
</evidence>
<dbReference type="InterPro" id="IPR015943">
    <property type="entry name" value="WD40/YVTN_repeat-like_dom_sf"/>
</dbReference>